<dbReference type="GO" id="GO:0016887">
    <property type="term" value="F:ATP hydrolysis activity"/>
    <property type="evidence" value="ECO:0007669"/>
    <property type="project" value="InterPro"/>
</dbReference>
<dbReference type="Pfam" id="PF00664">
    <property type="entry name" value="ABC_membrane"/>
    <property type="match status" value="1"/>
</dbReference>
<feature type="transmembrane region" description="Helical" evidence="8">
    <location>
        <begin position="131"/>
        <end position="151"/>
    </location>
</feature>
<keyword evidence="6 8" id="KW-1133">Transmembrane helix</keyword>
<evidence type="ECO:0008006" key="13">
    <source>
        <dbReference type="Google" id="ProtNLM"/>
    </source>
</evidence>
<sequence>MNAVRRLYHFIFLSPLTYWTGIFLMVIGLVLSNLAPFFVKWLTESVQQNQLNHAFSLVLIFGVLLLLSNLISNLAYFIGDKNMVATSTTITQAVLTHIHNLDFAYHTNKSSGKLISLMKRGDEAFFTFYDVLNRSLLSIFISFLVMFGAFLQLRWTYLVFVLTLIFISVFISYFLVKLNIKKRNLFNDADDEVSSARVDNLVNFDTVKYFANEKFEQKRFASLLKNWYTTLQNYFFTFRYFDVILGNIINLALVGIMLLALIDLRNGIITLAEFLLVTTFAMTLFPKMMNFLFSFRELAKKHTDLRVYLGLLDEKISVLDPVHPKTITNPKGEVEFSHVTFAFESKNFPVLDDFSLKIKAGESVALVGYSGAGKTTIAKLLMRMYDPQKGEITLDRVNLKDLTKEDLRNQIGIVPQDPLLFNNTIFYNIAYAKNNASKDDVYDAAESSKVNDFVHKLPFGYQTVVGERGIKLSGGQRQRLAIARVLLEQPEILVFDEATSSLDSLSELTIQEAFWNMVKNKNHPRTAIIIAHRLSTIMRADRIIVIDKGKIVESGTHQELLTNPKGIYQQLWALQKNGFIGDEEIESE</sequence>
<dbReference type="GO" id="GO:0005524">
    <property type="term" value="F:ATP binding"/>
    <property type="evidence" value="ECO:0007669"/>
    <property type="project" value="UniProtKB-KW"/>
</dbReference>
<feature type="domain" description="ABC transporter" evidence="9">
    <location>
        <begin position="334"/>
        <end position="573"/>
    </location>
</feature>
<dbReference type="PROSITE" id="PS50893">
    <property type="entry name" value="ABC_TRANSPORTER_2"/>
    <property type="match status" value="1"/>
</dbReference>
<accession>A0A2H0B7B8</accession>
<evidence type="ECO:0000313" key="11">
    <source>
        <dbReference type="EMBL" id="PIP53529.1"/>
    </source>
</evidence>
<dbReference type="SUPFAM" id="SSF90123">
    <property type="entry name" value="ABC transporter transmembrane region"/>
    <property type="match status" value="1"/>
</dbReference>
<evidence type="ECO:0000256" key="1">
    <source>
        <dbReference type="ARBA" id="ARBA00004651"/>
    </source>
</evidence>
<dbReference type="Proteomes" id="UP000229459">
    <property type="component" value="Unassembled WGS sequence"/>
</dbReference>
<keyword evidence="5" id="KW-0067">ATP-binding</keyword>
<evidence type="ECO:0000256" key="5">
    <source>
        <dbReference type="ARBA" id="ARBA00022840"/>
    </source>
</evidence>
<feature type="transmembrane region" description="Helical" evidence="8">
    <location>
        <begin position="54"/>
        <end position="78"/>
    </location>
</feature>
<keyword evidence="7 8" id="KW-0472">Membrane</keyword>
<dbReference type="PANTHER" id="PTHR24221:SF654">
    <property type="entry name" value="ATP-BINDING CASSETTE SUB-FAMILY B MEMBER 6"/>
    <property type="match status" value="1"/>
</dbReference>
<dbReference type="InterPro" id="IPR017871">
    <property type="entry name" value="ABC_transporter-like_CS"/>
</dbReference>
<evidence type="ECO:0000256" key="8">
    <source>
        <dbReference type="SAM" id="Phobius"/>
    </source>
</evidence>
<feature type="transmembrane region" description="Helical" evidence="8">
    <location>
        <begin position="268"/>
        <end position="286"/>
    </location>
</feature>
<evidence type="ECO:0000256" key="2">
    <source>
        <dbReference type="ARBA" id="ARBA00022448"/>
    </source>
</evidence>
<evidence type="ECO:0000259" key="10">
    <source>
        <dbReference type="PROSITE" id="PS50929"/>
    </source>
</evidence>
<dbReference type="InterPro" id="IPR027417">
    <property type="entry name" value="P-loop_NTPase"/>
</dbReference>
<evidence type="ECO:0000256" key="6">
    <source>
        <dbReference type="ARBA" id="ARBA00022989"/>
    </source>
</evidence>
<keyword evidence="4" id="KW-0547">Nucleotide-binding</keyword>
<evidence type="ECO:0000313" key="12">
    <source>
        <dbReference type="Proteomes" id="UP000229459"/>
    </source>
</evidence>
<comment type="subcellular location">
    <subcellularLocation>
        <location evidence="1">Cell membrane</location>
        <topology evidence="1">Multi-pass membrane protein</topology>
    </subcellularLocation>
</comment>
<organism evidence="11 12">
    <name type="scientific">Candidatus Beckwithbacteria bacterium CG23_combo_of_CG06-09_8_20_14_all_34_8</name>
    <dbReference type="NCBI Taxonomy" id="1974497"/>
    <lineage>
        <taxon>Bacteria</taxon>
        <taxon>Candidatus Beckwithiibacteriota</taxon>
    </lineage>
</organism>
<protein>
    <recommendedName>
        <fullName evidence="13">ABC transporter ATP-binding protein</fullName>
    </recommendedName>
</protein>
<dbReference type="PROSITE" id="PS50929">
    <property type="entry name" value="ABC_TM1F"/>
    <property type="match status" value="1"/>
</dbReference>
<dbReference type="InterPro" id="IPR036640">
    <property type="entry name" value="ABC1_TM_sf"/>
</dbReference>
<dbReference type="PANTHER" id="PTHR24221">
    <property type="entry name" value="ATP-BINDING CASSETTE SUB-FAMILY B"/>
    <property type="match status" value="1"/>
</dbReference>
<dbReference type="InterPro" id="IPR003593">
    <property type="entry name" value="AAA+_ATPase"/>
</dbReference>
<keyword evidence="2" id="KW-0813">Transport</keyword>
<dbReference type="AlphaFoldDB" id="A0A2H0B7B8"/>
<feature type="transmembrane region" description="Helical" evidence="8">
    <location>
        <begin position="240"/>
        <end position="262"/>
    </location>
</feature>
<evidence type="ECO:0000256" key="3">
    <source>
        <dbReference type="ARBA" id="ARBA00022692"/>
    </source>
</evidence>
<dbReference type="Gene3D" id="3.40.50.300">
    <property type="entry name" value="P-loop containing nucleotide triphosphate hydrolases"/>
    <property type="match status" value="1"/>
</dbReference>
<dbReference type="InterPro" id="IPR011527">
    <property type="entry name" value="ABC1_TM_dom"/>
</dbReference>
<dbReference type="PROSITE" id="PS00211">
    <property type="entry name" value="ABC_TRANSPORTER_1"/>
    <property type="match status" value="1"/>
</dbReference>
<dbReference type="Pfam" id="PF00005">
    <property type="entry name" value="ABC_tran"/>
    <property type="match status" value="1"/>
</dbReference>
<gene>
    <name evidence="11" type="ORF">COX08_00470</name>
</gene>
<evidence type="ECO:0000256" key="4">
    <source>
        <dbReference type="ARBA" id="ARBA00022741"/>
    </source>
</evidence>
<dbReference type="GO" id="GO:0140359">
    <property type="term" value="F:ABC-type transporter activity"/>
    <property type="evidence" value="ECO:0007669"/>
    <property type="project" value="InterPro"/>
</dbReference>
<evidence type="ECO:0000256" key="7">
    <source>
        <dbReference type="ARBA" id="ARBA00023136"/>
    </source>
</evidence>
<feature type="transmembrane region" description="Helical" evidence="8">
    <location>
        <begin position="7"/>
        <end position="34"/>
    </location>
</feature>
<dbReference type="Gene3D" id="1.20.1560.10">
    <property type="entry name" value="ABC transporter type 1, transmembrane domain"/>
    <property type="match status" value="1"/>
</dbReference>
<keyword evidence="3 8" id="KW-0812">Transmembrane</keyword>
<dbReference type="GO" id="GO:0005886">
    <property type="term" value="C:plasma membrane"/>
    <property type="evidence" value="ECO:0007669"/>
    <property type="project" value="UniProtKB-SubCell"/>
</dbReference>
<feature type="transmembrane region" description="Helical" evidence="8">
    <location>
        <begin position="157"/>
        <end position="176"/>
    </location>
</feature>
<reference evidence="11 12" key="1">
    <citation type="submission" date="2017-09" db="EMBL/GenBank/DDBJ databases">
        <title>Depth-based differentiation of microbial function through sediment-hosted aquifers and enrichment of novel symbionts in the deep terrestrial subsurface.</title>
        <authorList>
            <person name="Probst A.J."/>
            <person name="Ladd B."/>
            <person name="Jarett J.K."/>
            <person name="Geller-Mcgrath D.E."/>
            <person name="Sieber C.M."/>
            <person name="Emerson J.B."/>
            <person name="Anantharaman K."/>
            <person name="Thomas B.C."/>
            <person name="Malmstrom R."/>
            <person name="Stieglmeier M."/>
            <person name="Klingl A."/>
            <person name="Woyke T."/>
            <person name="Ryan C.M."/>
            <person name="Banfield J.F."/>
        </authorList>
    </citation>
    <scope>NUCLEOTIDE SEQUENCE [LARGE SCALE GENOMIC DNA]</scope>
    <source>
        <strain evidence="11">CG23_combo_of_CG06-09_8_20_14_all_34_8</strain>
    </source>
</reference>
<name>A0A2H0B7B8_9BACT</name>
<comment type="caution">
    <text evidence="11">The sequence shown here is derived from an EMBL/GenBank/DDBJ whole genome shotgun (WGS) entry which is preliminary data.</text>
</comment>
<dbReference type="SUPFAM" id="SSF52540">
    <property type="entry name" value="P-loop containing nucleoside triphosphate hydrolases"/>
    <property type="match status" value="1"/>
</dbReference>
<dbReference type="InterPro" id="IPR039421">
    <property type="entry name" value="Type_1_exporter"/>
</dbReference>
<evidence type="ECO:0000259" key="9">
    <source>
        <dbReference type="PROSITE" id="PS50893"/>
    </source>
</evidence>
<dbReference type="FunFam" id="3.40.50.300:FF:000287">
    <property type="entry name" value="Multidrug ABC transporter ATP-binding protein"/>
    <property type="match status" value="1"/>
</dbReference>
<dbReference type="InterPro" id="IPR003439">
    <property type="entry name" value="ABC_transporter-like_ATP-bd"/>
</dbReference>
<dbReference type="SMART" id="SM00382">
    <property type="entry name" value="AAA"/>
    <property type="match status" value="1"/>
</dbReference>
<dbReference type="EMBL" id="PCSR01000011">
    <property type="protein sequence ID" value="PIP53529.1"/>
    <property type="molecule type" value="Genomic_DNA"/>
</dbReference>
<feature type="domain" description="ABC transmembrane type-1" evidence="10">
    <location>
        <begin position="19"/>
        <end position="300"/>
    </location>
</feature>
<proteinExistence type="predicted"/>